<dbReference type="GO" id="GO:0006777">
    <property type="term" value="P:Mo-molybdopterin cofactor biosynthetic process"/>
    <property type="evidence" value="ECO:0007669"/>
    <property type="project" value="UniProtKB-KW"/>
</dbReference>
<dbReference type="Pfam" id="PF00994">
    <property type="entry name" value="MoCF_biosynth"/>
    <property type="match status" value="1"/>
</dbReference>
<keyword evidence="2" id="KW-0501">Molybdenum cofactor biosynthesis</keyword>
<feature type="domain" description="MoaB/Mog" evidence="3">
    <location>
        <begin position="4"/>
        <end position="148"/>
    </location>
</feature>
<evidence type="ECO:0000256" key="1">
    <source>
        <dbReference type="ARBA" id="ARBA00005046"/>
    </source>
</evidence>
<evidence type="ECO:0000259" key="3">
    <source>
        <dbReference type="SMART" id="SM00852"/>
    </source>
</evidence>
<name>A0A7V3RF25_9BACT</name>
<dbReference type="PANTHER" id="PTHR43764:SF1">
    <property type="entry name" value="MOLYBDOPTERIN MOLYBDOTRANSFERASE"/>
    <property type="match status" value="1"/>
</dbReference>
<dbReference type="Gene3D" id="3.40.980.10">
    <property type="entry name" value="MoaB/Mog-like domain"/>
    <property type="match status" value="1"/>
</dbReference>
<dbReference type="AlphaFoldDB" id="A0A7V3RF25"/>
<accession>A0A7V3RF25</accession>
<dbReference type="NCBIfam" id="TIGR00177">
    <property type="entry name" value="molyb_syn"/>
    <property type="match status" value="1"/>
</dbReference>
<dbReference type="SMART" id="SM00852">
    <property type="entry name" value="MoCF_biosynth"/>
    <property type="match status" value="1"/>
</dbReference>
<gene>
    <name evidence="4" type="ORF">ENX73_04740</name>
</gene>
<organism evidence="4">
    <name type="scientific">Mesoaciditoga lauensis</name>
    <dbReference type="NCBI Taxonomy" id="1495039"/>
    <lineage>
        <taxon>Bacteria</taxon>
        <taxon>Thermotogati</taxon>
        <taxon>Thermotogota</taxon>
        <taxon>Thermotogae</taxon>
        <taxon>Mesoaciditogales</taxon>
        <taxon>Mesoaciditogaceae</taxon>
        <taxon>Mesoaciditoga</taxon>
    </lineage>
</organism>
<dbReference type="SUPFAM" id="SSF53218">
    <property type="entry name" value="Molybdenum cofactor biosynthesis proteins"/>
    <property type="match status" value="1"/>
</dbReference>
<proteinExistence type="predicted"/>
<dbReference type="InterPro" id="IPR036425">
    <property type="entry name" value="MoaB/Mog-like_dom_sf"/>
</dbReference>
<dbReference type="CDD" id="cd00886">
    <property type="entry name" value="MogA_MoaB"/>
    <property type="match status" value="1"/>
</dbReference>
<sequence length="170" mass="18543">MKVAILTVSDRCSRNEMKDQNVETIKEMISGIGEVVAYEVVPDERELISRQLIFFCDDMKVDLVLTAGGTGFAPRDVTPEATKEIIEKEVPGIPEMMRVSTFFSKTHNSILSRATAGIRKSTLIVNLPGNPNGVREDLEVIMDILPLGISVLGGKPHNHAKLGDGTHDGT</sequence>
<protein>
    <submittedName>
        <fullName evidence="4">MogA/MoaB family molybdenum cofactor biosynthesis protein</fullName>
    </submittedName>
</protein>
<comment type="caution">
    <text evidence="4">The sequence shown here is derived from an EMBL/GenBank/DDBJ whole genome shotgun (WGS) entry which is preliminary data.</text>
</comment>
<dbReference type="PANTHER" id="PTHR43764">
    <property type="entry name" value="MOLYBDENUM COFACTOR BIOSYNTHESIS"/>
    <property type="match status" value="1"/>
</dbReference>
<evidence type="ECO:0000256" key="2">
    <source>
        <dbReference type="ARBA" id="ARBA00023150"/>
    </source>
</evidence>
<dbReference type="EMBL" id="DTPE01000190">
    <property type="protein sequence ID" value="HGE75413.1"/>
    <property type="molecule type" value="Genomic_DNA"/>
</dbReference>
<dbReference type="InterPro" id="IPR001453">
    <property type="entry name" value="MoaB/Mog_dom"/>
</dbReference>
<reference evidence="4" key="1">
    <citation type="journal article" date="2020" name="mSystems">
        <title>Genome- and Community-Level Interaction Insights into Carbon Utilization and Element Cycling Functions of Hydrothermarchaeota in Hydrothermal Sediment.</title>
        <authorList>
            <person name="Zhou Z."/>
            <person name="Liu Y."/>
            <person name="Xu W."/>
            <person name="Pan J."/>
            <person name="Luo Z.H."/>
            <person name="Li M."/>
        </authorList>
    </citation>
    <scope>NUCLEOTIDE SEQUENCE [LARGE SCALE GENOMIC DNA]</scope>
    <source>
        <strain evidence="4">SpSt-966</strain>
    </source>
</reference>
<dbReference type="InterPro" id="IPR051920">
    <property type="entry name" value="MPT_Adenylyltrnsfr/MoaC-Rel"/>
</dbReference>
<evidence type="ECO:0000313" key="4">
    <source>
        <dbReference type="EMBL" id="HGE75413.1"/>
    </source>
</evidence>
<comment type="pathway">
    <text evidence="1">Cofactor biosynthesis; molybdopterin biosynthesis.</text>
</comment>